<dbReference type="InterPro" id="IPR003710">
    <property type="entry name" value="ApbA"/>
</dbReference>
<dbReference type="Proteomes" id="UP001321486">
    <property type="component" value="Chromosome"/>
</dbReference>
<keyword evidence="4" id="KW-0566">Pantothenate biosynthesis</keyword>
<dbReference type="InterPro" id="IPR013752">
    <property type="entry name" value="KPA_reductase"/>
</dbReference>
<comment type="catalytic activity">
    <reaction evidence="4">
        <text>(R)-pantoate + NADP(+) = 2-dehydropantoate + NADPH + H(+)</text>
        <dbReference type="Rhea" id="RHEA:16233"/>
        <dbReference type="ChEBI" id="CHEBI:11561"/>
        <dbReference type="ChEBI" id="CHEBI:15378"/>
        <dbReference type="ChEBI" id="CHEBI:15980"/>
        <dbReference type="ChEBI" id="CHEBI:57783"/>
        <dbReference type="ChEBI" id="CHEBI:58349"/>
        <dbReference type="EC" id="1.1.1.169"/>
    </reaction>
</comment>
<name>A0ABN6XWM7_9MICO</name>
<dbReference type="EC" id="1.1.1.169" evidence="4"/>
<proteinExistence type="inferred from homology"/>
<dbReference type="Gene3D" id="1.10.1040.10">
    <property type="entry name" value="N-(1-d-carboxylethyl)-l-norvaline Dehydrogenase, domain 2"/>
    <property type="match status" value="1"/>
</dbReference>
<sequence>MRILVVGAGAVGGFFGGYLAAAGRDVTFLVRERRAAALRNGLTLHAIDGDVRVSEPQVVVAADITEPFDLVLLCVKSFALEGTLDDIAPAVGPQTTIVPLLNGMRHFDLLSERFGSEAVVGGLCFVAATLVDGSVKQLGPLQTIVVGELAGGDSARITRVHEALSGAPFDARLSGDIRQALWEKWFVLAAGGALTTLLGGDVGTIESVPNGAATARAIVAECASVAAAAGHAPREKAYQQAERTLTQPGSDFTTSLFRDREAGLEVEADQILGDLVARAQGFGLRVPLLAAADAGLEIYRARRGQASTSPAPTGA</sequence>
<dbReference type="SUPFAM" id="SSF51735">
    <property type="entry name" value="NAD(P)-binding Rossmann-fold domains"/>
    <property type="match status" value="1"/>
</dbReference>
<dbReference type="PANTHER" id="PTHR21708:SF26">
    <property type="entry name" value="2-DEHYDROPANTOATE 2-REDUCTASE"/>
    <property type="match status" value="1"/>
</dbReference>
<keyword evidence="3 4" id="KW-0560">Oxidoreductase</keyword>
<evidence type="ECO:0000256" key="1">
    <source>
        <dbReference type="ARBA" id="ARBA00007870"/>
    </source>
</evidence>
<dbReference type="RefSeq" id="WP_286345328.1">
    <property type="nucleotide sequence ID" value="NZ_AP027732.1"/>
</dbReference>
<dbReference type="InterPro" id="IPR008927">
    <property type="entry name" value="6-PGluconate_DH-like_C_sf"/>
</dbReference>
<dbReference type="InterPro" id="IPR013328">
    <property type="entry name" value="6PGD_dom2"/>
</dbReference>
<evidence type="ECO:0000313" key="7">
    <source>
        <dbReference type="EMBL" id="BDZ48332.1"/>
    </source>
</evidence>
<dbReference type="PANTHER" id="PTHR21708">
    <property type="entry name" value="PROBABLE 2-DEHYDROPANTOATE 2-REDUCTASE"/>
    <property type="match status" value="1"/>
</dbReference>
<evidence type="ECO:0000256" key="3">
    <source>
        <dbReference type="ARBA" id="ARBA00023002"/>
    </source>
</evidence>
<gene>
    <name evidence="7" type="ORF">GCM10025867_05730</name>
</gene>
<protein>
    <recommendedName>
        <fullName evidence="4">2-dehydropantoate 2-reductase</fullName>
        <ecNumber evidence="4">1.1.1.169</ecNumber>
    </recommendedName>
    <alternativeName>
        <fullName evidence="4">Ketopantoate reductase</fullName>
    </alternativeName>
</protein>
<dbReference type="EMBL" id="AP027732">
    <property type="protein sequence ID" value="BDZ48332.1"/>
    <property type="molecule type" value="Genomic_DNA"/>
</dbReference>
<dbReference type="InterPro" id="IPR036291">
    <property type="entry name" value="NAD(P)-bd_dom_sf"/>
</dbReference>
<dbReference type="SUPFAM" id="SSF48179">
    <property type="entry name" value="6-phosphogluconate dehydrogenase C-terminal domain-like"/>
    <property type="match status" value="1"/>
</dbReference>
<dbReference type="Pfam" id="PF08546">
    <property type="entry name" value="ApbA_C"/>
    <property type="match status" value="1"/>
</dbReference>
<evidence type="ECO:0000256" key="4">
    <source>
        <dbReference type="RuleBase" id="RU362068"/>
    </source>
</evidence>
<dbReference type="Gene3D" id="3.40.50.720">
    <property type="entry name" value="NAD(P)-binding Rossmann-like Domain"/>
    <property type="match status" value="1"/>
</dbReference>
<evidence type="ECO:0000259" key="5">
    <source>
        <dbReference type="Pfam" id="PF02558"/>
    </source>
</evidence>
<evidence type="ECO:0000256" key="2">
    <source>
        <dbReference type="ARBA" id="ARBA00022857"/>
    </source>
</evidence>
<accession>A0ABN6XWM7</accession>
<reference evidence="8" key="1">
    <citation type="journal article" date="2019" name="Int. J. Syst. Evol. Microbiol.">
        <title>The Global Catalogue of Microorganisms (GCM) 10K type strain sequencing project: providing services to taxonomists for standard genome sequencing and annotation.</title>
        <authorList>
            <consortium name="The Broad Institute Genomics Platform"/>
            <consortium name="The Broad Institute Genome Sequencing Center for Infectious Disease"/>
            <person name="Wu L."/>
            <person name="Ma J."/>
        </authorList>
    </citation>
    <scope>NUCLEOTIDE SEQUENCE [LARGE SCALE GENOMIC DNA]</scope>
    <source>
        <strain evidence="8">NBRC 108728</strain>
    </source>
</reference>
<keyword evidence="2 4" id="KW-0521">NADP</keyword>
<feature type="domain" description="Ketopantoate reductase N-terminal" evidence="5">
    <location>
        <begin position="3"/>
        <end position="150"/>
    </location>
</feature>
<keyword evidence="8" id="KW-1185">Reference proteome</keyword>
<comment type="similarity">
    <text evidence="1 4">Belongs to the ketopantoate reductase family.</text>
</comment>
<evidence type="ECO:0000313" key="8">
    <source>
        <dbReference type="Proteomes" id="UP001321486"/>
    </source>
</evidence>
<feature type="domain" description="Ketopantoate reductase C-terminal" evidence="6">
    <location>
        <begin position="176"/>
        <end position="290"/>
    </location>
</feature>
<dbReference type="InterPro" id="IPR013332">
    <property type="entry name" value="KPR_N"/>
</dbReference>
<dbReference type="NCBIfam" id="TIGR00745">
    <property type="entry name" value="apbA_panE"/>
    <property type="match status" value="1"/>
</dbReference>
<dbReference type="Pfam" id="PF02558">
    <property type="entry name" value="ApbA"/>
    <property type="match status" value="1"/>
</dbReference>
<dbReference type="InterPro" id="IPR051402">
    <property type="entry name" value="KPR-Related"/>
</dbReference>
<comment type="pathway">
    <text evidence="4">Cofactor biosynthesis; (R)-pantothenate biosynthesis; (R)-pantoate from 3-methyl-2-oxobutanoate: step 2/2.</text>
</comment>
<organism evidence="7 8">
    <name type="scientific">Frondihabitans sucicola</name>
    <dbReference type="NCBI Taxonomy" id="1268041"/>
    <lineage>
        <taxon>Bacteria</taxon>
        <taxon>Bacillati</taxon>
        <taxon>Actinomycetota</taxon>
        <taxon>Actinomycetes</taxon>
        <taxon>Micrococcales</taxon>
        <taxon>Microbacteriaceae</taxon>
        <taxon>Frondihabitans</taxon>
    </lineage>
</organism>
<comment type="function">
    <text evidence="4">Catalyzes the NADPH-dependent reduction of ketopantoate into pantoic acid.</text>
</comment>
<evidence type="ECO:0000259" key="6">
    <source>
        <dbReference type="Pfam" id="PF08546"/>
    </source>
</evidence>